<reference evidence="2" key="1">
    <citation type="submission" date="2020-04" db="EMBL/GenBank/DDBJ databases">
        <authorList>
            <person name="Chiriac C."/>
            <person name="Salcher M."/>
            <person name="Ghai R."/>
            <person name="Kavagutti S V."/>
        </authorList>
    </citation>
    <scope>NUCLEOTIDE SEQUENCE</scope>
</reference>
<protein>
    <submittedName>
        <fullName evidence="2">Uncharacterized protein</fullName>
    </submittedName>
</protein>
<evidence type="ECO:0000256" key="1">
    <source>
        <dbReference type="SAM" id="MobiDB-lite"/>
    </source>
</evidence>
<name>A0A6J5L9Q6_9CAUD</name>
<organism evidence="2">
    <name type="scientific">uncultured Caudovirales phage</name>
    <dbReference type="NCBI Taxonomy" id="2100421"/>
    <lineage>
        <taxon>Viruses</taxon>
        <taxon>Duplodnaviria</taxon>
        <taxon>Heunggongvirae</taxon>
        <taxon>Uroviricota</taxon>
        <taxon>Caudoviricetes</taxon>
        <taxon>Peduoviridae</taxon>
        <taxon>Maltschvirus</taxon>
        <taxon>Maltschvirus maltsch</taxon>
    </lineage>
</organism>
<feature type="region of interest" description="Disordered" evidence="1">
    <location>
        <begin position="50"/>
        <end position="86"/>
    </location>
</feature>
<feature type="compositionally biased region" description="Acidic residues" evidence="1">
    <location>
        <begin position="60"/>
        <end position="86"/>
    </location>
</feature>
<proteinExistence type="predicted"/>
<dbReference type="EMBL" id="LR796247">
    <property type="protein sequence ID" value="CAB4131328.1"/>
    <property type="molecule type" value="Genomic_DNA"/>
</dbReference>
<sequence length="86" mass="9462">MTEAQYSVQDLISTAFDQKPVDFENAFSSLIVDRIAAAVEAKKVSVAQSMFGDQASSEDYSSDETEEDSEVDVETEQEEEQDGEIA</sequence>
<evidence type="ECO:0000313" key="2">
    <source>
        <dbReference type="EMBL" id="CAB4131328.1"/>
    </source>
</evidence>
<accession>A0A6J5L9Q6</accession>
<gene>
    <name evidence="2" type="ORF">UFOVP132_62</name>
</gene>